<proteinExistence type="predicted"/>
<organism evidence="1 2">
    <name type="scientific">Stephania yunnanensis</name>
    <dbReference type="NCBI Taxonomy" id="152371"/>
    <lineage>
        <taxon>Eukaryota</taxon>
        <taxon>Viridiplantae</taxon>
        <taxon>Streptophyta</taxon>
        <taxon>Embryophyta</taxon>
        <taxon>Tracheophyta</taxon>
        <taxon>Spermatophyta</taxon>
        <taxon>Magnoliopsida</taxon>
        <taxon>Ranunculales</taxon>
        <taxon>Menispermaceae</taxon>
        <taxon>Menispermoideae</taxon>
        <taxon>Cissampelideae</taxon>
        <taxon>Stephania</taxon>
    </lineage>
</organism>
<sequence length="171" mass="19038">MGMVNLIMSWEWMQCGSDVYVFSPSRLFLVVMMFGDLGFLLGHWKMWSQLSGVGKLEDMTDLNISADEVVLMEESRIVWVMASSHRVLGGYGRQKTGVGVVGFLIHGYSFLVFGEGDNEGCKLGENLRSPHCPARPMEQGFSTFCSPRVAAPNLEAVTYVERRGPEALSLY</sequence>
<gene>
    <name evidence="1" type="ORF">Syun_003090</name>
</gene>
<reference evidence="1 2" key="1">
    <citation type="submission" date="2024-01" db="EMBL/GenBank/DDBJ databases">
        <title>Genome assemblies of Stephania.</title>
        <authorList>
            <person name="Yang L."/>
        </authorList>
    </citation>
    <scope>NUCLEOTIDE SEQUENCE [LARGE SCALE GENOMIC DNA]</scope>
    <source>
        <strain evidence="1">YNDBR</strain>
        <tissue evidence="1">Leaf</tissue>
    </source>
</reference>
<evidence type="ECO:0000313" key="1">
    <source>
        <dbReference type="EMBL" id="KAK9162188.1"/>
    </source>
</evidence>
<dbReference type="Proteomes" id="UP001420932">
    <property type="component" value="Unassembled WGS sequence"/>
</dbReference>
<keyword evidence="2" id="KW-1185">Reference proteome</keyword>
<accession>A0AAP0PZV7</accession>
<comment type="caution">
    <text evidence="1">The sequence shown here is derived from an EMBL/GenBank/DDBJ whole genome shotgun (WGS) entry which is preliminary data.</text>
</comment>
<dbReference type="EMBL" id="JBBNAF010000002">
    <property type="protein sequence ID" value="KAK9162188.1"/>
    <property type="molecule type" value="Genomic_DNA"/>
</dbReference>
<evidence type="ECO:0000313" key="2">
    <source>
        <dbReference type="Proteomes" id="UP001420932"/>
    </source>
</evidence>
<protein>
    <submittedName>
        <fullName evidence="1">Uncharacterized protein</fullName>
    </submittedName>
</protein>
<name>A0AAP0PZV7_9MAGN</name>
<dbReference type="AlphaFoldDB" id="A0AAP0PZV7"/>